<evidence type="ECO:0000313" key="3">
    <source>
        <dbReference type="EMBL" id="KAK7678371.1"/>
    </source>
</evidence>
<gene>
    <name evidence="3" type="ORF">QCA50_018585</name>
</gene>
<evidence type="ECO:0000313" key="4">
    <source>
        <dbReference type="Proteomes" id="UP001385951"/>
    </source>
</evidence>
<evidence type="ECO:0000256" key="1">
    <source>
        <dbReference type="SAM" id="MobiDB-lite"/>
    </source>
</evidence>
<feature type="domain" description="Transcription activator GCR1-like" evidence="2">
    <location>
        <begin position="111"/>
        <end position="192"/>
    </location>
</feature>
<dbReference type="GO" id="GO:0060963">
    <property type="term" value="P:positive regulation of ribosomal protein gene transcription by RNA polymerase II"/>
    <property type="evidence" value="ECO:0007669"/>
    <property type="project" value="TreeGrafter"/>
</dbReference>
<proteinExistence type="predicted"/>
<comment type="caution">
    <text evidence="3">The sequence shown here is derived from an EMBL/GenBank/DDBJ whole genome shotgun (WGS) entry which is preliminary data.</text>
</comment>
<organism evidence="3 4">
    <name type="scientific">Cerrena zonata</name>
    <dbReference type="NCBI Taxonomy" id="2478898"/>
    <lineage>
        <taxon>Eukaryota</taxon>
        <taxon>Fungi</taxon>
        <taxon>Dikarya</taxon>
        <taxon>Basidiomycota</taxon>
        <taxon>Agaricomycotina</taxon>
        <taxon>Agaricomycetes</taxon>
        <taxon>Polyporales</taxon>
        <taxon>Cerrenaceae</taxon>
        <taxon>Cerrena</taxon>
    </lineage>
</organism>
<keyword evidence="4" id="KW-1185">Reference proteome</keyword>
<dbReference type="AlphaFoldDB" id="A0AAW0FCS2"/>
<evidence type="ECO:0000259" key="2">
    <source>
        <dbReference type="Pfam" id="PF12550"/>
    </source>
</evidence>
<feature type="compositionally biased region" description="Low complexity" evidence="1">
    <location>
        <begin position="8"/>
        <end position="41"/>
    </location>
</feature>
<sequence length="210" mass="24210">MDPALHVAQAAVQAQNYHQQQSQSQQTQQNQPSQHQASNQQRARQQEKKITKRTFSDGFDNRKANSSPPLRQQKNKPSQDASPSSGILTNSESATPTASTRRAKKPKISVEFLHNPMTVNEIYDEFNKGFRGQIPLKDMDDRYGKHEWRGDSRSKESKRFQRRKKLCDAIDRGCVRFNQSPEEIIRRIEEFRGDKSLTWIMNGNLPAELE</sequence>
<feature type="region of interest" description="Disordered" evidence="1">
    <location>
        <begin position="1"/>
        <end position="105"/>
    </location>
</feature>
<dbReference type="GO" id="GO:0000981">
    <property type="term" value="F:DNA-binding transcription factor activity, RNA polymerase II-specific"/>
    <property type="evidence" value="ECO:0007669"/>
    <property type="project" value="TreeGrafter"/>
</dbReference>
<reference evidence="3 4" key="1">
    <citation type="submission" date="2022-09" db="EMBL/GenBank/DDBJ databases">
        <authorList>
            <person name="Palmer J.M."/>
        </authorList>
    </citation>
    <scope>NUCLEOTIDE SEQUENCE [LARGE SCALE GENOMIC DNA]</scope>
    <source>
        <strain evidence="3 4">DSM 7382</strain>
    </source>
</reference>
<dbReference type="Pfam" id="PF12550">
    <property type="entry name" value="GCR1_C"/>
    <property type="match status" value="1"/>
</dbReference>
<accession>A0AAW0FCS2</accession>
<feature type="compositionally biased region" description="Polar residues" evidence="1">
    <location>
        <begin position="64"/>
        <end position="100"/>
    </location>
</feature>
<dbReference type="InterPro" id="IPR052146">
    <property type="entry name" value="HOT1"/>
</dbReference>
<dbReference type="PANTHER" id="PTHR37784:SF2">
    <property type="entry name" value="HIGH-OSMOLARITY-INDUCED TRANSCRIPTION PROTEIN 1"/>
    <property type="match status" value="1"/>
</dbReference>
<dbReference type="PANTHER" id="PTHR37784">
    <property type="entry name" value="PROTEIN MSN1"/>
    <property type="match status" value="1"/>
</dbReference>
<dbReference type="EMBL" id="JASBNA010000072">
    <property type="protein sequence ID" value="KAK7678371.1"/>
    <property type="molecule type" value="Genomic_DNA"/>
</dbReference>
<dbReference type="Proteomes" id="UP001385951">
    <property type="component" value="Unassembled WGS sequence"/>
</dbReference>
<name>A0AAW0FCS2_9APHY</name>
<dbReference type="GO" id="GO:0000978">
    <property type="term" value="F:RNA polymerase II cis-regulatory region sequence-specific DNA binding"/>
    <property type="evidence" value="ECO:0007669"/>
    <property type="project" value="TreeGrafter"/>
</dbReference>
<dbReference type="InterPro" id="IPR022210">
    <property type="entry name" value="TF_GCR1-like"/>
</dbReference>
<protein>
    <recommendedName>
        <fullName evidence="2">Transcription activator GCR1-like domain-containing protein</fullName>
    </recommendedName>
</protein>